<keyword evidence="3" id="KW-1185">Reference proteome</keyword>
<protein>
    <recommendedName>
        <fullName evidence="4">Transmembrane protein</fullName>
    </recommendedName>
</protein>
<keyword evidence="1" id="KW-0472">Membrane</keyword>
<dbReference type="AlphaFoldDB" id="A0A225E1I8"/>
<evidence type="ECO:0000256" key="1">
    <source>
        <dbReference type="SAM" id="Phobius"/>
    </source>
</evidence>
<sequence>MEATAFGREELEHLRGLQGVTPPGNWFAVIGIPALVIACGLVFAGLSRHGQFARTQAEKQSGPRAERVPWEGYCMYGTLALCAVGTGALLLTRSLWNHSFLETYTIRLTYSLSPQRQSDYEKLLKTLAGSTWTRFFEIDTHPEGNHAFAGDVKLRAGLPKYLACNLDVYCLETESEQYFLFPDGVIAFSDNKLYLVSWAKVSLRLNDVAGQFRIKKYRDVMVHGRIRKDGGYDQRYNTRFERQSYQAWEPVSNYGVLSFGFGQDQVTVLTNDRSLAPQFHALFRDWLAKQ</sequence>
<proteinExistence type="predicted"/>
<feature type="transmembrane region" description="Helical" evidence="1">
    <location>
        <begin position="26"/>
        <end position="46"/>
    </location>
</feature>
<evidence type="ECO:0000313" key="3">
    <source>
        <dbReference type="Proteomes" id="UP000214646"/>
    </source>
</evidence>
<keyword evidence="1" id="KW-0812">Transmembrane</keyword>
<feature type="transmembrane region" description="Helical" evidence="1">
    <location>
        <begin position="73"/>
        <end position="96"/>
    </location>
</feature>
<accession>A0A225E1I8</accession>
<keyword evidence="1" id="KW-1133">Transmembrane helix</keyword>
<evidence type="ECO:0008006" key="4">
    <source>
        <dbReference type="Google" id="ProtNLM"/>
    </source>
</evidence>
<gene>
    <name evidence="2" type="ORF">FRUB_01975</name>
</gene>
<reference evidence="3" key="1">
    <citation type="submission" date="2017-06" db="EMBL/GenBank/DDBJ databases">
        <title>Genome analysis of Fimbriiglobus ruber SP5, the first member of the order Planctomycetales with confirmed chitinolytic capability.</title>
        <authorList>
            <person name="Ravin N.V."/>
            <person name="Rakitin A.L."/>
            <person name="Ivanova A.A."/>
            <person name="Beletsky A.V."/>
            <person name="Kulichevskaya I.S."/>
            <person name="Mardanov A.V."/>
            <person name="Dedysh S.N."/>
        </authorList>
    </citation>
    <scope>NUCLEOTIDE SEQUENCE [LARGE SCALE GENOMIC DNA]</scope>
    <source>
        <strain evidence="3">SP5</strain>
    </source>
</reference>
<name>A0A225E1I8_9BACT</name>
<comment type="caution">
    <text evidence="2">The sequence shown here is derived from an EMBL/GenBank/DDBJ whole genome shotgun (WGS) entry which is preliminary data.</text>
</comment>
<dbReference type="RefSeq" id="WP_088253343.1">
    <property type="nucleotide sequence ID" value="NZ_NIDE01000002.1"/>
</dbReference>
<organism evidence="2 3">
    <name type="scientific">Fimbriiglobus ruber</name>
    <dbReference type="NCBI Taxonomy" id="1908690"/>
    <lineage>
        <taxon>Bacteria</taxon>
        <taxon>Pseudomonadati</taxon>
        <taxon>Planctomycetota</taxon>
        <taxon>Planctomycetia</taxon>
        <taxon>Gemmatales</taxon>
        <taxon>Gemmataceae</taxon>
        <taxon>Fimbriiglobus</taxon>
    </lineage>
</organism>
<dbReference type="Proteomes" id="UP000214646">
    <property type="component" value="Unassembled WGS sequence"/>
</dbReference>
<evidence type="ECO:0000313" key="2">
    <source>
        <dbReference type="EMBL" id="OWK45644.1"/>
    </source>
</evidence>
<dbReference type="EMBL" id="NIDE01000002">
    <property type="protein sequence ID" value="OWK45644.1"/>
    <property type="molecule type" value="Genomic_DNA"/>
</dbReference>